<dbReference type="STRING" id="1136941.ACH46_17050"/>
<dbReference type="InterPro" id="IPR036249">
    <property type="entry name" value="Thioredoxin-like_sf"/>
</dbReference>
<evidence type="ECO:0000313" key="2">
    <source>
        <dbReference type="Proteomes" id="UP000063789"/>
    </source>
</evidence>
<protein>
    <submittedName>
        <fullName evidence="1">Thiol-disulfide isomerase</fullName>
    </submittedName>
</protein>
<name>A0A0N9N5T4_9ACTN</name>
<reference evidence="1 2" key="2">
    <citation type="journal article" date="2017" name="Int. J. Syst. Evol. Microbiol.">
        <title>Gordonia phthalatica sp. nov., a di-n-butyl phthalate-degrading bacterium isolated from activated sludge.</title>
        <authorList>
            <person name="Jin D."/>
            <person name="Kong X."/>
            <person name="Jia M."/>
            <person name="Yu X."/>
            <person name="Wang X."/>
            <person name="Zhuang X."/>
            <person name="Deng Y."/>
            <person name="Bai Z."/>
        </authorList>
    </citation>
    <scope>NUCLEOTIDE SEQUENCE [LARGE SCALE GENOMIC DNA]</scope>
    <source>
        <strain evidence="1 2">QH-11</strain>
    </source>
</reference>
<dbReference type="InterPro" id="IPR008554">
    <property type="entry name" value="Glutaredoxin-like"/>
</dbReference>
<dbReference type="OrthoDB" id="8779161at2"/>
<reference evidence="2" key="1">
    <citation type="submission" date="2015-06" db="EMBL/GenBank/DDBJ databases">
        <title>Complete genome sequence and metabolic analysis of phthalate degradation pathway in Gordonia sp. QH-11.</title>
        <authorList>
            <person name="Jin D."/>
            <person name="Kong X."/>
            <person name="Bai Z."/>
        </authorList>
    </citation>
    <scope>NUCLEOTIDE SEQUENCE [LARGE SCALE GENOMIC DNA]</scope>
    <source>
        <strain evidence="2">QH-11</strain>
    </source>
</reference>
<keyword evidence="2" id="KW-1185">Reference proteome</keyword>
<gene>
    <name evidence="1" type="ORF">ACH46_17050</name>
</gene>
<dbReference type="GO" id="GO:0016853">
    <property type="term" value="F:isomerase activity"/>
    <property type="evidence" value="ECO:0007669"/>
    <property type="project" value="UniProtKB-KW"/>
</dbReference>
<dbReference type="EMBL" id="CP011853">
    <property type="protein sequence ID" value="ALG85880.1"/>
    <property type="molecule type" value="Genomic_DNA"/>
</dbReference>
<dbReference type="SUPFAM" id="SSF52833">
    <property type="entry name" value="Thioredoxin-like"/>
    <property type="match status" value="1"/>
</dbReference>
<proteinExistence type="predicted"/>
<dbReference type="AlphaFoldDB" id="A0A0N9N5T4"/>
<evidence type="ECO:0000313" key="1">
    <source>
        <dbReference type="EMBL" id="ALG85880.1"/>
    </source>
</evidence>
<dbReference type="Gene3D" id="3.40.30.10">
    <property type="entry name" value="Glutaredoxin"/>
    <property type="match status" value="1"/>
</dbReference>
<dbReference type="Pfam" id="PF05768">
    <property type="entry name" value="Glrx-like"/>
    <property type="match status" value="1"/>
</dbReference>
<accession>A0A0N9N5T4</accession>
<dbReference type="PATRIC" id="fig|1136941.3.peg.3485"/>
<organism evidence="1 2">
    <name type="scientific">Gordonia phthalatica</name>
    <dbReference type="NCBI Taxonomy" id="1136941"/>
    <lineage>
        <taxon>Bacteria</taxon>
        <taxon>Bacillati</taxon>
        <taxon>Actinomycetota</taxon>
        <taxon>Actinomycetes</taxon>
        <taxon>Mycobacteriales</taxon>
        <taxon>Gordoniaceae</taxon>
        <taxon>Gordonia</taxon>
    </lineage>
</organism>
<keyword evidence="1" id="KW-0413">Isomerase</keyword>
<dbReference type="RefSeq" id="WP_062393977.1">
    <property type="nucleotide sequence ID" value="NZ_CP011853.1"/>
</dbReference>
<dbReference type="Proteomes" id="UP000063789">
    <property type="component" value="Chromosome"/>
</dbReference>
<sequence>MDAAIELMSRAGCAMCARAETDLTRILADFGLTATVVDVDQRADAGDPLPRAEYGDRVPVVVVNGVEHSYWEVDEPRLRRDLEGLR</sequence>
<dbReference type="KEGG" id="goq:ACH46_17050"/>